<reference evidence="4" key="1">
    <citation type="journal article" date="2019" name="Sci. Rep.">
        <title>Draft genome of Tanacetum cinerariifolium, the natural source of mosquito coil.</title>
        <authorList>
            <person name="Yamashiro T."/>
            <person name="Shiraishi A."/>
            <person name="Satake H."/>
            <person name="Nakayama K."/>
        </authorList>
    </citation>
    <scope>NUCLEOTIDE SEQUENCE</scope>
</reference>
<dbReference type="Gene3D" id="4.10.60.10">
    <property type="entry name" value="Zinc finger, CCHC-type"/>
    <property type="match status" value="1"/>
</dbReference>
<keyword evidence="1" id="KW-0863">Zinc-finger</keyword>
<evidence type="ECO:0000259" key="3">
    <source>
        <dbReference type="PROSITE" id="PS50158"/>
    </source>
</evidence>
<proteinExistence type="predicted"/>
<sequence length="635" mass="71617">MTSLITMFDIEKFDGKNDFGLWQIKMRALMVQHGCDVALETLPVDMEAGEKAALMKKTYSTLILCLGDRVLRELPSSYENFVETLLYGRESLTIEDVLTTLNLKELKKRTKGTKKEPGDGLYVREKSGHSGKAHSRGSSQFKLRGGTDKLKCFICQSEGHLKRDRSEKKSSGFVKKGKRDQDSDSSDDEGNAYFEETLVVVKNDEMTDLVMDSGGSYHMTHKKDFLYDFKVVDGGSVRLGDNRTSTIKGTVKVKIQLHNGSSFILEDVRIKVIKGCQIMMTGIRKKNYEFNKLILDLANIDIEIEDEDKALILLTSLPSSYENFVETLLYGRESLTIEDVLATLNSMKLKKRTEGTKKEADDGLYVREMSGHSGKAHSRGSSQFKLRGGTGKLKCFICHSEGHLKRDCSKKKSSGFVKKGRRDQDYDSSDDEGNAYFVEALVIVGNDEMTELVMDSCGSYHMTHMIDLLYDFKVVDGGSVRLGDIRTSTIKGTLKVRIQLHNGSSFILEDVRYVPWLRRSLISLGTLEKEGYTVKMQMSRIKVIKGVHEVHVKKRVWFEVELHGAQGDREAGVFQVSNDDAAVAQRRRSCIESDLPQLILEEYPQPVLQAIPSLTNLSKDTSKLKHRDDVMYMCL</sequence>
<dbReference type="AlphaFoldDB" id="A0A6L2JUS3"/>
<dbReference type="SUPFAM" id="SSF57756">
    <property type="entry name" value="Retrovirus zinc finger-like domains"/>
    <property type="match status" value="1"/>
</dbReference>
<comment type="caution">
    <text evidence="4">The sequence shown here is derived from an EMBL/GenBank/DDBJ whole genome shotgun (WGS) entry which is preliminary data.</text>
</comment>
<evidence type="ECO:0000313" key="4">
    <source>
        <dbReference type="EMBL" id="GEU40479.1"/>
    </source>
</evidence>
<protein>
    <submittedName>
        <fullName evidence="4">Retrovirus-related Pol polyprotein from transposon TNT 1-94</fullName>
    </submittedName>
</protein>
<keyword evidence="1" id="KW-0479">Metal-binding</keyword>
<keyword evidence="1" id="KW-0862">Zinc</keyword>
<dbReference type="PANTHER" id="PTHR47592">
    <property type="entry name" value="PBF68 PROTEIN"/>
    <property type="match status" value="1"/>
</dbReference>
<feature type="domain" description="CCHC-type" evidence="3">
    <location>
        <begin position="394"/>
        <end position="410"/>
    </location>
</feature>
<name>A0A6L2JUS3_TANCI</name>
<gene>
    <name evidence="4" type="ORF">Tci_012457</name>
</gene>
<dbReference type="Pfam" id="PF14223">
    <property type="entry name" value="Retrotran_gag_2"/>
    <property type="match status" value="1"/>
</dbReference>
<dbReference type="InterPro" id="IPR054722">
    <property type="entry name" value="PolX-like_BBD"/>
</dbReference>
<dbReference type="Pfam" id="PF00098">
    <property type="entry name" value="zf-CCHC"/>
    <property type="match status" value="1"/>
</dbReference>
<dbReference type="InterPro" id="IPR036875">
    <property type="entry name" value="Znf_CCHC_sf"/>
</dbReference>
<evidence type="ECO:0000256" key="1">
    <source>
        <dbReference type="PROSITE-ProRule" id="PRU00047"/>
    </source>
</evidence>
<dbReference type="InterPro" id="IPR001878">
    <property type="entry name" value="Znf_CCHC"/>
</dbReference>
<feature type="region of interest" description="Disordered" evidence="2">
    <location>
        <begin position="166"/>
        <end position="190"/>
    </location>
</feature>
<feature type="compositionally biased region" description="Basic and acidic residues" evidence="2">
    <location>
        <begin position="113"/>
        <end position="128"/>
    </location>
</feature>
<organism evidence="4">
    <name type="scientific">Tanacetum cinerariifolium</name>
    <name type="common">Dalmatian daisy</name>
    <name type="synonym">Chrysanthemum cinerariifolium</name>
    <dbReference type="NCBI Taxonomy" id="118510"/>
    <lineage>
        <taxon>Eukaryota</taxon>
        <taxon>Viridiplantae</taxon>
        <taxon>Streptophyta</taxon>
        <taxon>Embryophyta</taxon>
        <taxon>Tracheophyta</taxon>
        <taxon>Spermatophyta</taxon>
        <taxon>Magnoliopsida</taxon>
        <taxon>eudicotyledons</taxon>
        <taxon>Gunneridae</taxon>
        <taxon>Pentapetalae</taxon>
        <taxon>asterids</taxon>
        <taxon>campanulids</taxon>
        <taxon>Asterales</taxon>
        <taxon>Asteraceae</taxon>
        <taxon>Asteroideae</taxon>
        <taxon>Anthemideae</taxon>
        <taxon>Anthemidinae</taxon>
        <taxon>Tanacetum</taxon>
    </lineage>
</organism>
<dbReference type="Pfam" id="PF22936">
    <property type="entry name" value="Pol_BBD"/>
    <property type="match status" value="2"/>
</dbReference>
<dbReference type="PROSITE" id="PS50158">
    <property type="entry name" value="ZF_CCHC"/>
    <property type="match status" value="1"/>
</dbReference>
<dbReference type="SMART" id="SM00343">
    <property type="entry name" value="ZnF_C2HC"/>
    <property type="match status" value="2"/>
</dbReference>
<dbReference type="EMBL" id="BKCJ010001307">
    <property type="protein sequence ID" value="GEU40479.1"/>
    <property type="molecule type" value="Genomic_DNA"/>
</dbReference>
<evidence type="ECO:0000256" key="2">
    <source>
        <dbReference type="SAM" id="MobiDB-lite"/>
    </source>
</evidence>
<accession>A0A6L2JUS3</accession>
<feature type="region of interest" description="Disordered" evidence="2">
    <location>
        <begin position="109"/>
        <end position="142"/>
    </location>
</feature>
<dbReference type="PANTHER" id="PTHR47592:SF27">
    <property type="entry name" value="OS08G0421700 PROTEIN"/>
    <property type="match status" value="1"/>
</dbReference>
<dbReference type="GO" id="GO:0008270">
    <property type="term" value="F:zinc ion binding"/>
    <property type="evidence" value="ECO:0007669"/>
    <property type="project" value="UniProtKB-KW"/>
</dbReference>
<dbReference type="GO" id="GO:0003676">
    <property type="term" value="F:nucleic acid binding"/>
    <property type="evidence" value="ECO:0007669"/>
    <property type="project" value="InterPro"/>
</dbReference>